<evidence type="ECO:0000313" key="2">
    <source>
        <dbReference type="Proteomes" id="UP001501358"/>
    </source>
</evidence>
<name>A0ABN3L067_9ACTN</name>
<reference evidence="1 2" key="1">
    <citation type="journal article" date="2019" name="Int. J. Syst. Evol. Microbiol.">
        <title>The Global Catalogue of Microorganisms (GCM) 10K type strain sequencing project: providing services to taxonomists for standard genome sequencing and annotation.</title>
        <authorList>
            <consortium name="The Broad Institute Genomics Platform"/>
            <consortium name="The Broad Institute Genome Sequencing Center for Infectious Disease"/>
            <person name="Wu L."/>
            <person name="Ma J."/>
        </authorList>
    </citation>
    <scope>NUCLEOTIDE SEQUENCE [LARGE SCALE GENOMIC DNA]</scope>
    <source>
        <strain evidence="1 2">JCM 6307</strain>
    </source>
</reference>
<proteinExistence type="predicted"/>
<dbReference type="Proteomes" id="UP001501358">
    <property type="component" value="Unassembled WGS sequence"/>
</dbReference>
<keyword evidence="2" id="KW-1185">Reference proteome</keyword>
<organism evidence="1 2">
    <name type="scientific">Streptomyces thermolineatus</name>
    <dbReference type="NCBI Taxonomy" id="44033"/>
    <lineage>
        <taxon>Bacteria</taxon>
        <taxon>Bacillati</taxon>
        <taxon>Actinomycetota</taxon>
        <taxon>Actinomycetes</taxon>
        <taxon>Kitasatosporales</taxon>
        <taxon>Streptomycetaceae</taxon>
        <taxon>Streptomyces</taxon>
    </lineage>
</organism>
<dbReference type="Pfam" id="PF06718">
    <property type="entry name" value="DUF1203"/>
    <property type="match status" value="1"/>
</dbReference>
<dbReference type="EMBL" id="BAAATA010000004">
    <property type="protein sequence ID" value="GAA2475421.1"/>
    <property type="molecule type" value="Genomic_DNA"/>
</dbReference>
<comment type="caution">
    <text evidence="1">The sequence shown here is derived from an EMBL/GenBank/DDBJ whole genome shotgun (WGS) entry which is preliminary data.</text>
</comment>
<dbReference type="RefSeq" id="WP_344381843.1">
    <property type="nucleotide sequence ID" value="NZ_BAAATA010000004.1"/>
</dbReference>
<accession>A0ABN3L067</accession>
<sequence>MTTTPPAPAFRFLPIPAEALDAVRTGAADASGAPVEHAAAGGGEPLRCCLRDAAPGEELILFGYALPLPAGPYREVGPVFAHARPCAGPVDTAVHPPDWRGRPQVLRAYDARGRIHDASGLHDGRDPEKALAGMFADPGVVRIHSRNIVWGCYMFTVVRAG</sequence>
<dbReference type="InterPro" id="IPR009593">
    <property type="entry name" value="DUF1203"/>
</dbReference>
<dbReference type="PIRSF" id="PIRSF034110">
    <property type="entry name" value="DUF1203"/>
    <property type="match status" value="1"/>
</dbReference>
<evidence type="ECO:0000313" key="1">
    <source>
        <dbReference type="EMBL" id="GAA2475421.1"/>
    </source>
</evidence>
<protein>
    <submittedName>
        <fullName evidence="1">DUF1203 domain-containing protein</fullName>
    </submittedName>
</protein>
<gene>
    <name evidence="1" type="ORF">GCM10010406_09380</name>
</gene>